<evidence type="ECO:0000256" key="3">
    <source>
        <dbReference type="SAM" id="SignalP"/>
    </source>
</evidence>
<dbReference type="RefSeq" id="WP_079703176.1">
    <property type="nucleotide sequence ID" value="NZ_FUYR01000002.1"/>
</dbReference>
<feature type="chain" id="PRO_5012933724" description="Superoxide dismutase [Cu-Zn]" evidence="3">
    <location>
        <begin position="19"/>
        <end position="202"/>
    </location>
</feature>
<comment type="catalytic activity">
    <reaction evidence="2">
        <text>2 superoxide + 2 H(+) = H2O2 + O2</text>
        <dbReference type="Rhea" id="RHEA:20696"/>
        <dbReference type="ChEBI" id="CHEBI:15378"/>
        <dbReference type="ChEBI" id="CHEBI:15379"/>
        <dbReference type="ChEBI" id="CHEBI:16240"/>
        <dbReference type="ChEBI" id="CHEBI:18421"/>
        <dbReference type="EC" id="1.15.1.1"/>
    </reaction>
</comment>
<comment type="cofactor">
    <cofactor evidence="2">
        <name>Cu cation</name>
        <dbReference type="ChEBI" id="CHEBI:23378"/>
    </cofactor>
    <text evidence="2">Binds 1 copper ion per subunit.</text>
</comment>
<evidence type="ECO:0000256" key="2">
    <source>
        <dbReference type="RuleBase" id="RU000393"/>
    </source>
</evidence>
<dbReference type="PRINTS" id="PR00068">
    <property type="entry name" value="CUZNDISMTASE"/>
</dbReference>
<dbReference type="PROSITE" id="PS51257">
    <property type="entry name" value="PROKAR_LIPOPROTEIN"/>
    <property type="match status" value="1"/>
</dbReference>
<keyword evidence="2" id="KW-0479">Metal-binding</keyword>
<dbReference type="OrthoDB" id="9792957at2"/>
<feature type="signal peptide" evidence="3">
    <location>
        <begin position="1"/>
        <end position="18"/>
    </location>
</feature>
<reference evidence="6" key="1">
    <citation type="submission" date="2017-02" db="EMBL/GenBank/DDBJ databases">
        <authorList>
            <person name="Varghese N."/>
            <person name="Submissions S."/>
        </authorList>
    </citation>
    <scope>NUCLEOTIDE SEQUENCE [LARGE SCALE GENOMIC DNA]</scope>
    <source>
        <strain evidence="6">DSM 22385</strain>
    </source>
</reference>
<evidence type="ECO:0000259" key="4">
    <source>
        <dbReference type="Pfam" id="PF00080"/>
    </source>
</evidence>
<evidence type="ECO:0000256" key="1">
    <source>
        <dbReference type="ARBA" id="ARBA00010457"/>
    </source>
</evidence>
<dbReference type="Pfam" id="PF00080">
    <property type="entry name" value="Sod_Cu"/>
    <property type="match status" value="1"/>
</dbReference>
<keyword evidence="2" id="KW-0186">Copper</keyword>
<dbReference type="GO" id="GO:0005507">
    <property type="term" value="F:copper ion binding"/>
    <property type="evidence" value="ECO:0007669"/>
    <property type="project" value="InterPro"/>
</dbReference>
<dbReference type="PROSITE" id="PS00332">
    <property type="entry name" value="SOD_CU_ZN_2"/>
    <property type="match status" value="1"/>
</dbReference>
<dbReference type="PANTHER" id="PTHR10003">
    <property type="entry name" value="SUPEROXIDE DISMUTASE CU-ZN -RELATED"/>
    <property type="match status" value="1"/>
</dbReference>
<dbReference type="EC" id="1.15.1.1" evidence="2"/>
<keyword evidence="3" id="KW-0732">Signal</keyword>
<feature type="domain" description="Superoxide dismutase copper/zinc binding" evidence="4">
    <location>
        <begin position="68"/>
        <end position="199"/>
    </location>
</feature>
<keyword evidence="2" id="KW-0560">Oxidoreductase</keyword>
<accession>A0A1T5DXA2</accession>
<comment type="similarity">
    <text evidence="1 2">Belongs to the Cu-Zn superoxide dismutase family.</text>
</comment>
<sequence length="202" mass="21009">MKKTSMWLTLPLFIGVMAACTNTNKTDAMHDSTMQADSATMDTTATMGGVATKAHADIAATKTDTTGSGRVEFTKKDDGSVEMTLNVSFPKMANKTVAVHFHEHGDCGDAGKGAHGHWNPTNEAHGKWGSAAYHSGDIGNVQLNGEGAGTVTVSSNRWTIGGDEKTNVLGRAVIVHSGVDDYKTQPTGNAGSRIGCGVISGN</sequence>
<dbReference type="STRING" id="572036.SAMN05661099_2696"/>
<keyword evidence="6" id="KW-1185">Reference proteome</keyword>
<organism evidence="5 6">
    <name type="scientific">Daejeonella lutea</name>
    <dbReference type="NCBI Taxonomy" id="572036"/>
    <lineage>
        <taxon>Bacteria</taxon>
        <taxon>Pseudomonadati</taxon>
        <taxon>Bacteroidota</taxon>
        <taxon>Sphingobacteriia</taxon>
        <taxon>Sphingobacteriales</taxon>
        <taxon>Sphingobacteriaceae</taxon>
        <taxon>Daejeonella</taxon>
    </lineage>
</organism>
<dbReference type="InterPro" id="IPR036423">
    <property type="entry name" value="SOD-like_Cu/Zn_dom_sf"/>
</dbReference>
<dbReference type="GO" id="GO:0004784">
    <property type="term" value="F:superoxide dismutase activity"/>
    <property type="evidence" value="ECO:0007669"/>
    <property type="project" value="UniProtKB-EC"/>
</dbReference>
<dbReference type="Gene3D" id="2.60.40.200">
    <property type="entry name" value="Superoxide dismutase, copper/zinc binding domain"/>
    <property type="match status" value="1"/>
</dbReference>
<comment type="cofactor">
    <cofactor evidence="2">
        <name>Zn(2+)</name>
        <dbReference type="ChEBI" id="CHEBI:29105"/>
    </cofactor>
    <text evidence="2">Binds 1 zinc ion per subunit.</text>
</comment>
<protein>
    <recommendedName>
        <fullName evidence="2">Superoxide dismutase [Cu-Zn]</fullName>
        <ecNumber evidence="2">1.15.1.1</ecNumber>
    </recommendedName>
</protein>
<name>A0A1T5DXA2_9SPHI</name>
<dbReference type="Proteomes" id="UP000189981">
    <property type="component" value="Unassembled WGS sequence"/>
</dbReference>
<evidence type="ECO:0000313" key="6">
    <source>
        <dbReference type="Proteomes" id="UP000189981"/>
    </source>
</evidence>
<dbReference type="InterPro" id="IPR018152">
    <property type="entry name" value="SOD_Cu/Zn_BS"/>
</dbReference>
<evidence type="ECO:0000313" key="5">
    <source>
        <dbReference type="EMBL" id="SKB76287.1"/>
    </source>
</evidence>
<dbReference type="InterPro" id="IPR024134">
    <property type="entry name" value="SOD_Cu/Zn_/chaperone"/>
</dbReference>
<gene>
    <name evidence="5" type="ORF">SAMN05661099_2696</name>
</gene>
<proteinExistence type="inferred from homology"/>
<dbReference type="AlphaFoldDB" id="A0A1T5DXA2"/>
<comment type="function">
    <text evidence="2">Destroys radicals which are normally produced within the cells and which are toxic to biological systems.</text>
</comment>
<dbReference type="EMBL" id="FUYR01000002">
    <property type="protein sequence ID" value="SKB76287.1"/>
    <property type="molecule type" value="Genomic_DNA"/>
</dbReference>
<dbReference type="InterPro" id="IPR001424">
    <property type="entry name" value="SOD_Cu_Zn_dom"/>
</dbReference>
<dbReference type="SUPFAM" id="SSF49329">
    <property type="entry name" value="Cu,Zn superoxide dismutase-like"/>
    <property type="match status" value="1"/>
</dbReference>
<keyword evidence="2" id="KW-0862">Zinc</keyword>